<reference evidence="9" key="1">
    <citation type="submission" date="2022-11" db="EMBL/GenBank/DDBJ databases">
        <authorList>
            <person name="Petersen C."/>
        </authorList>
    </citation>
    <scope>NUCLEOTIDE SEQUENCE</scope>
    <source>
        <strain evidence="9">IBT 19713</strain>
    </source>
</reference>
<evidence type="ECO:0000256" key="5">
    <source>
        <dbReference type="ARBA" id="ARBA00023064"/>
    </source>
</evidence>
<dbReference type="GeneID" id="83203633"/>
<accession>A0A9W9NTF5</accession>
<evidence type="ECO:0000256" key="2">
    <source>
        <dbReference type="ARBA" id="ARBA00008419"/>
    </source>
</evidence>
<keyword evidence="10" id="KW-1185">Reference proteome</keyword>
<comment type="pathway">
    <text evidence="1 7">Carbohydrate degradation; pentose phosphate pathway; D-ribulose 5-phosphate from D-glucose 6-phosphate (oxidative stage): step 3/3.</text>
</comment>
<dbReference type="NCBIfam" id="NF006765">
    <property type="entry name" value="PRK09287.1"/>
    <property type="match status" value="1"/>
</dbReference>
<keyword evidence="5 7" id="KW-0311">Gluconate utilization</keyword>
<sequence length="546" mass="60205">MQQEHNLQTARVGAFHDEFNEKKAKKHLGLISRIPRDAADCPNLLDMLFLQIIRLLTRAFADDSARLAGINVGAPAHHVPSADFGLIGLAVMGQNLILNAADHGFTVCAYNRTTSKVDRFLENEAKGKSIVGAWSVEEFVSKLKRPRRIMLLVMAGKPVDQFIESLLPHLEKGDIIIDGGNSHFPDSNRRTVYLAEKGINFVGSGVSGGEEGARYGPSLMPGGNEAAWPHIKDIFQSIAAKSDGEPCCDWVGDEGAGHYVKMVHNGIEYGDMQLICEAYDILKRGLGLSGKEIGDIFAKWNKGVLDSFLIEITRDVLYYNDNDGTPLVEKILDKAGQKGTGKWTAINALDLGMPVTLIGESVFSRCLSALKDERTRASTILDGPSPKFEGDKDAFVADLEQALYASKIISYAQGFMLIQNAAKEYNWKLNKPSIALMWRGGCIIRSVFLKDITNAYRNNPDLENLLFDDFFTKAIHKAQSGWRNVVSKAALWDLPANLLQAQRDYFGAHTFRIKPEHASETYPEGKDIHVNWTGRGGDVSASTYVA</sequence>
<evidence type="ECO:0000256" key="1">
    <source>
        <dbReference type="ARBA" id="ARBA00004874"/>
    </source>
</evidence>
<dbReference type="Gene3D" id="3.40.50.720">
    <property type="entry name" value="NAD(P)-binding Rossmann-like Domain"/>
    <property type="match status" value="1"/>
</dbReference>
<dbReference type="Gene3D" id="1.10.1040.10">
    <property type="entry name" value="N-(1-d-carboxylethyl)-l-norvaline Dehydrogenase, domain 2"/>
    <property type="match status" value="1"/>
</dbReference>
<dbReference type="InterPro" id="IPR006114">
    <property type="entry name" value="6PGDH_C"/>
</dbReference>
<dbReference type="PROSITE" id="PS00461">
    <property type="entry name" value="6PGD"/>
    <property type="match status" value="1"/>
</dbReference>
<evidence type="ECO:0000256" key="7">
    <source>
        <dbReference type="RuleBase" id="RU000485"/>
    </source>
</evidence>
<dbReference type="InterPro" id="IPR006184">
    <property type="entry name" value="6PGdom_BS"/>
</dbReference>
<comment type="caution">
    <text evidence="9">The sequence shown here is derived from an EMBL/GenBank/DDBJ whole genome shotgun (WGS) entry which is preliminary data.</text>
</comment>
<dbReference type="SUPFAM" id="SSF48179">
    <property type="entry name" value="6-phosphogluconate dehydrogenase C-terminal domain-like"/>
    <property type="match status" value="1"/>
</dbReference>
<comment type="catalytic activity">
    <reaction evidence="7">
        <text>6-phospho-D-gluconate + NADP(+) = D-ribulose 5-phosphate + CO2 + NADPH</text>
        <dbReference type="Rhea" id="RHEA:10116"/>
        <dbReference type="ChEBI" id="CHEBI:16526"/>
        <dbReference type="ChEBI" id="CHEBI:57783"/>
        <dbReference type="ChEBI" id="CHEBI:58121"/>
        <dbReference type="ChEBI" id="CHEBI:58349"/>
        <dbReference type="ChEBI" id="CHEBI:58759"/>
        <dbReference type="EC" id="1.1.1.44"/>
    </reaction>
</comment>
<evidence type="ECO:0000256" key="4">
    <source>
        <dbReference type="ARBA" id="ARBA00023002"/>
    </source>
</evidence>
<dbReference type="SMART" id="SM01350">
    <property type="entry name" value="6PGD"/>
    <property type="match status" value="1"/>
</dbReference>
<keyword evidence="7" id="KW-0521">NADP</keyword>
<dbReference type="InterPro" id="IPR006113">
    <property type="entry name" value="6PGDH_Gnd/GntZ"/>
</dbReference>
<dbReference type="EC" id="1.1.1.44" evidence="7"/>
<name>A0A9W9NTF5_9EURO</name>
<comment type="similarity">
    <text evidence="2 7">Belongs to the 6-phosphogluconate dehydrogenase family.</text>
</comment>
<dbReference type="PRINTS" id="PR00076">
    <property type="entry name" value="6PGDHDRGNASE"/>
</dbReference>
<dbReference type="Pfam" id="PF00393">
    <property type="entry name" value="6PGD"/>
    <property type="match status" value="1"/>
</dbReference>
<evidence type="ECO:0000313" key="9">
    <source>
        <dbReference type="EMBL" id="KAJ5225809.1"/>
    </source>
</evidence>
<organism evidence="9 10">
    <name type="scientific">Penicillium chermesinum</name>
    <dbReference type="NCBI Taxonomy" id="63820"/>
    <lineage>
        <taxon>Eukaryota</taxon>
        <taxon>Fungi</taxon>
        <taxon>Dikarya</taxon>
        <taxon>Ascomycota</taxon>
        <taxon>Pezizomycotina</taxon>
        <taxon>Eurotiomycetes</taxon>
        <taxon>Eurotiomycetidae</taxon>
        <taxon>Eurotiales</taxon>
        <taxon>Aspergillaceae</taxon>
        <taxon>Penicillium</taxon>
    </lineage>
</organism>
<dbReference type="GO" id="GO:0019521">
    <property type="term" value="P:D-gluconate metabolic process"/>
    <property type="evidence" value="ECO:0007669"/>
    <property type="project" value="UniProtKB-KW"/>
</dbReference>
<dbReference type="InterPro" id="IPR036291">
    <property type="entry name" value="NAD(P)-bd_dom_sf"/>
</dbReference>
<keyword evidence="6 7" id="KW-0570">Pentose shunt</keyword>
<evidence type="ECO:0000256" key="6">
    <source>
        <dbReference type="ARBA" id="ARBA00023126"/>
    </source>
</evidence>
<dbReference type="FunFam" id="3.40.50.720:FF:000007">
    <property type="entry name" value="6-phosphogluconate dehydrogenase, decarboxylating"/>
    <property type="match status" value="1"/>
</dbReference>
<protein>
    <recommendedName>
        <fullName evidence="7">6-phosphogluconate dehydrogenase, decarboxylating</fullName>
        <ecNumber evidence="7">1.1.1.44</ecNumber>
    </recommendedName>
</protein>
<proteinExistence type="inferred from homology"/>
<dbReference type="GO" id="GO:0050661">
    <property type="term" value="F:NADP binding"/>
    <property type="evidence" value="ECO:0007669"/>
    <property type="project" value="InterPro"/>
</dbReference>
<dbReference type="InterPro" id="IPR006115">
    <property type="entry name" value="6PGDH_NADP-bd"/>
</dbReference>
<dbReference type="OrthoDB" id="434986at2759"/>
<dbReference type="EMBL" id="JAPQKS010000005">
    <property type="protein sequence ID" value="KAJ5225809.1"/>
    <property type="molecule type" value="Genomic_DNA"/>
</dbReference>
<dbReference type="InterPro" id="IPR006183">
    <property type="entry name" value="Pgluconate_DH"/>
</dbReference>
<dbReference type="InterPro" id="IPR008927">
    <property type="entry name" value="6-PGluconate_DH-like_C_sf"/>
</dbReference>
<evidence type="ECO:0000256" key="3">
    <source>
        <dbReference type="ARBA" id="ARBA00011738"/>
    </source>
</evidence>
<dbReference type="SUPFAM" id="SSF51735">
    <property type="entry name" value="NAD(P)-binding Rossmann-fold domains"/>
    <property type="match status" value="1"/>
</dbReference>
<reference evidence="9" key="2">
    <citation type="journal article" date="2023" name="IMA Fungus">
        <title>Comparative genomic study of the Penicillium genus elucidates a diverse pangenome and 15 lateral gene transfer events.</title>
        <authorList>
            <person name="Petersen C."/>
            <person name="Sorensen T."/>
            <person name="Nielsen M.R."/>
            <person name="Sondergaard T.E."/>
            <person name="Sorensen J.L."/>
            <person name="Fitzpatrick D.A."/>
            <person name="Frisvad J.C."/>
            <person name="Nielsen K.L."/>
        </authorList>
    </citation>
    <scope>NUCLEOTIDE SEQUENCE</scope>
    <source>
        <strain evidence="9">IBT 19713</strain>
    </source>
</reference>
<dbReference type="NCBIfam" id="TIGR00873">
    <property type="entry name" value="gnd"/>
    <property type="match status" value="1"/>
</dbReference>
<dbReference type="RefSeq" id="XP_058329220.1">
    <property type="nucleotide sequence ID" value="XM_058476330.1"/>
</dbReference>
<feature type="domain" description="6-phosphogluconate dehydrogenase C-terminal" evidence="8">
    <location>
        <begin position="257"/>
        <end position="533"/>
    </location>
</feature>
<keyword evidence="4 7" id="KW-0560">Oxidoreductase</keyword>
<dbReference type="Proteomes" id="UP001150941">
    <property type="component" value="Unassembled WGS sequence"/>
</dbReference>
<evidence type="ECO:0000313" key="10">
    <source>
        <dbReference type="Proteomes" id="UP001150941"/>
    </source>
</evidence>
<dbReference type="GO" id="GO:0004616">
    <property type="term" value="F:phosphogluconate dehydrogenase (decarboxylating) activity"/>
    <property type="evidence" value="ECO:0007669"/>
    <property type="project" value="UniProtKB-EC"/>
</dbReference>
<dbReference type="FunFam" id="1.10.1040.10:FF:000002">
    <property type="entry name" value="6-phosphogluconate dehydrogenase, decarboxylating"/>
    <property type="match status" value="1"/>
</dbReference>
<dbReference type="GO" id="GO:0006098">
    <property type="term" value="P:pentose-phosphate shunt"/>
    <property type="evidence" value="ECO:0007669"/>
    <property type="project" value="UniProtKB-KW"/>
</dbReference>
<comment type="subunit">
    <text evidence="3">Homodimer.</text>
</comment>
<dbReference type="PANTHER" id="PTHR11811">
    <property type="entry name" value="6-PHOSPHOGLUCONATE DEHYDROGENASE"/>
    <property type="match status" value="1"/>
</dbReference>
<dbReference type="Pfam" id="PF03446">
    <property type="entry name" value="NAD_binding_2"/>
    <property type="match status" value="1"/>
</dbReference>
<evidence type="ECO:0000259" key="8">
    <source>
        <dbReference type="SMART" id="SM01350"/>
    </source>
</evidence>
<dbReference type="AlphaFoldDB" id="A0A9W9NTF5"/>
<dbReference type="InterPro" id="IPR013328">
    <property type="entry name" value="6PGD_dom2"/>
</dbReference>
<gene>
    <name evidence="9" type="ORF">N7468_007034</name>
</gene>